<dbReference type="Proteomes" id="UP000198609">
    <property type="component" value="Unassembled WGS sequence"/>
</dbReference>
<name>A0A1H4ICL8_STRMJ</name>
<accession>A0A1H4ICL8</accession>
<evidence type="ECO:0000313" key="1">
    <source>
        <dbReference type="EMBL" id="SEB31078.1"/>
    </source>
</evidence>
<proteinExistence type="predicted"/>
<evidence type="ECO:0000313" key="2">
    <source>
        <dbReference type="Proteomes" id="UP000198609"/>
    </source>
</evidence>
<reference evidence="2" key="1">
    <citation type="submission" date="2016-10" db="EMBL/GenBank/DDBJ databases">
        <authorList>
            <person name="Varghese N."/>
            <person name="Submissions S."/>
        </authorList>
    </citation>
    <scope>NUCLEOTIDE SEQUENCE [LARGE SCALE GENOMIC DNA]</scope>
    <source>
        <strain evidence="2">DSM 40318</strain>
    </source>
</reference>
<gene>
    <name evidence="1" type="ORF">SAMN04490356_0358</name>
</gene>
<dbReference type="EMBL" id="FNST01000001">
    <property type="protein sequence ID" value="SEB31078.1"/>
    <property type="molecule type" value="Genomic_DNA"/>
</dbReference>
<dbReference type="AlphaFoldDB" id="A0A1H4ICL8"/>
<sequence length="55" mass="6152">MAGRLWMARYVNTPSPSMEAHEIRDEDALWLSSLKGRPMTVFSGTELCAIFALHG</sequence>
<keyword evidence="2" id="KW-1185">Reference proteome</keyword>
<protein>
    <submittedName>
        <fullName evidence="1">Uncharacterized protein</fullName>
    </submittedName>
</protein>
<organism evidence="1 2">
    <name type="scientific">Streptomyces melanosporofaciens</name>
    <dbReference type="NCBI Taxonomy" id="67327"/>
    <lineage>
        <taxon>Bacteria</taxon>
        <taxon>Bacillati</taxon>
        <taxon>Actinomycetota</taxon>
        <taxon>Actinomycetes</taxon>
        <taxon>Kitasatosporales</taxon>
        <taxon>Streptomycetaceae</taxon>
        <taxon>Streptomyces</taxon>
        <taxon>Streptomyces violaceusniger group</taxon>
    </lineage>
</organism>